<gene>
    <name evidence="2" type="ORF">IPO85_06070</name>
</gene>
<dbReference type="AlphaFoldDB" id="A0A9D7S8B7"/>
<dbReference type="InterPro" id="IPR026444">
    <property type="entry name" value="Secre_tail"/>
</dbReference>
<dbReference type="NCBIfam" id="TIGR04183">
    <property type="entry name" value="Por_Secre_tail"/>
    <property type="match status" value="1"/>
</dbReference>
<dbReference type="Pfam" id="PF18962">
    <property type="entry name" value="Por_Secre_tail"/>
    <property type="match status" value="1"/>
</dbReference>
<feature type="domain" description="Secretion system C-terminal sorting" evidence="1">
    <location>
        <begin position="87"/>
        <end position="157"/>
    </location>
</feature>
<accession>A0A9D7S8B7</accession>
<reference evidence="2 3" key="1">
    <citation type="submission" date="2020-10" db="EMBL/GenBank/DDBJ databases">
        <title>Connecting structure to function with the recovery of over 1000 high-quality activated sludge metagenome-assembled genomes encoding full-length rRNA genes using long-read sequencing.</title>
        <authorList>
            <person name="Singleton C.M."/>
            <person name="Petriglieri F."/>
            <person name="Kristensen J.M."/>
            <person name="Kirkegaard R.H."/>
            <person name="Michaelsen T.Y."/>
            <person name="Andersen M.H."/>
            <person name="Karst S.M."/>
            <person name="Dueholm M.S."/>
            <person name="Nielsen P.H."/>
            <person name="Albertsen M."/>
        </authorList>
    </citation>
    <scope>NUCLEOTIDE SEQUENCE [LARGE SCALE GENOMIC DNA]</scope>
    <source>
        <strain evidence="2">Ribe_18-Q3-R11-54_BAT3C.373</strain>
    </source>
</reference>
<proteinExistence type="predicted"/>
<comment type="caution">
    <text evidence="2">The sequence shown here is derived from an EMBL/GenBank/DDBJ whole genome shotgun (WGS) entry which is preliminary data.</text>
</comment>
<name>A0A9D7S8B7_9BACT</name>
<sequence>MSLHKIKFLFIFASLIFTAPELYSQNGFVTLGGNTSGNGGTLSYSVGQLVYKSQTGFNGNINQGVQQPYEIFTVAIAEEFLDISVSIFPNPTLDMLIININDVDSKTLNYQLYDIQGKLLKRHNIFQNQTNISTENLPASNYVLKINSDNKTIQSFKIIKN</sequence>
<dbReference type="Proteomes" id="UP000808349">
    <property type="component" value="Unassembled WGS sequence"/>
</dbReference>
<evidence type="ECO:0000259" key="1">
    <source>
        <dbReference type="Pfam" id="PF18962"/>
    </source>
</evidence>
<protein>
    <submittedName>
        <fullName evidence="2">T9SS type A sorting domain-containing protein</fullName>
    </submittedName>
</protein>
<evidence type="ECO:0000313" key="2">
    <source>
        <dbReference type="EMBL" id="MBK9717068.1"/>
    </source>
</evidence>
<organism evidence="2 3">
    <name type="scientific">Candidatus Defluviibacterium haderslevense</name>
    <dbReference type="NCBI Taxonomy" id="2981993"/>
    <lineage>
        <taxon>Bacteria</taxon>
        <taxon>Pseudomonadati</taxon>
        <taxon>Bacteroidota</taxon>
        <taxon>Saprospiria</taxon>
        <taxon>Saprospirales</taxon>
        <taxon>Saprospiraceae</taxon>
        <taxon>Candidatus Defluviibacterium</taxon>
    </lineage>
</organism>
<evidence type="ECO:0000313" key="3">
    <source>
        <dbReference type="Proteomes" id="UP000808349"/>
    </source>
</evidence>
<dbReference type="EMBL" id="JADKFW010000004">
    <property type="protein sequence ID" value="MBK9717068.1"/>
    <property type="molecule type" value="Genomic_DNA"/>
</dbReference>